<feature type="compositionally biased region" description="Low complexity" evidence="1">
    <location>
        <begin position="62"/>
        <end position="71"/>
    </location>
</feature>
<name>A0A835WT68_9CHLO</name>
<dbReference type="AlphaFoldDB" id="A0A835WT68"/>
<evidence type="ECO:0000256" key="1">
    <source>
        <dbReference type="SAM" id="MobiDB-lite"/>
    </source>
</evidence>
<keyword evidence="3" id="KW-1185">Reference proteome</keyword>
<comment type="caution">
    <text evidence="2">The sequence shown here is derived from an EMBL/GenBank/DDBJ whole genome shotgun (WGS) entry which is preliminary data.</text>
</comment>
<proteinExistence type="predicted"/>
<gene>
    <name evidence="2" type="ORF">HYH02_002500</name>
</gene>
<evidence type="ECO:0000313" key="2">
    <source>
        <dbReference type="EMBL" id="KAG2453176.1"/>
    </source>
</evidence>
<reference evidence="2" key="1">
    <citation type="journal article" date="2020" name="bioRxiv">
        <title>Comparative genomics of Chlamydomonas.</title>
        <authorList>
            <person name="Craig R.J."/>
            <person name="Hasan A.R."/>
            <person name="Ness R.W."/>
            <person name="Keightley P.D."/>
        </authorList>
    </citation>
    <scope>NUCLEOTIDE SEQUENCE</scope>
    <source>
        <strain evidence="2">CCAP 11/173</strain>
    </source>
</reference>
<feature type="region of interest" description="Disordered" evidence="1">
    <location>
        <begin position="55"/>
        <end position="84"/>
    </location>
</feature>
<evidence type="ECO:0000313" key="3">
    <source>
        <dbReference type="Proteomes" id="UP000613740"/>
    </source>
</evidence>
<organism evidence="2 3">
    <name type="scientific">Chlamydomonas schloesseri</name>
    <dbReference type="NCBI Taxonomy" id="2026947"/>
    <lineage>
        <taxon>Eukaryota</taxon>
        <taxon>Viridiplantae</taxon>
        <taxon>Chlorophyta</taxon>
        <taxon>core chlorophytes</taxon>
        <taxon>Chlorophyceae</taxon>
        <taxon>CS clade</taxon>
        <taxon>Chlamydomonadales</taxon>
        <taxon>Chlamydomonadaceae</taxon>
        <taxon>Chlamydomonas</taxon>
    </lineage>
</organism>
<accession>A0A835WT68</accession>
<dbReference type="Proteomes" id="UP000613740">
    <property type="component" value="Unassembled WGS sequence"/>
</dbReference>
<sequence length="84" mass="8851">MSVGGKRICVPPRMLHAVLHVRRGWSCLAYVGKGGAWADTAEGALARLEARRKAAEEEQRRCQAPAAAGPAHHGRQASQAAAAP</sequence>
<protein>
    <submittedName>
        <fullName evidence="2">Uncharacterized protein</fullName>
    </submittedName>
</protein>
<dbReference type="EMBL" id="JAEHOD010000004">
    <property type="protein sequence ID" value="KAG2453176.1"/>
    <property type="molecule type" value="Genomic_DNA"/>
</dbReference>